<dbReference type="Gene3D" id="3.90.1720.10">
    <property type="entry name" value="endopeptidase domain like (from Nostoc punctiforme)"/>
    <property type="match status" value="1"/>
</dbReference>
<dbReference type="InterPro" id="IPR036779">
    <property type="entry name" value="LysM_dom_sf"/>
</dbReference>
<dbReference type="InterPro" id="IPR051202">
    <property type="entry name" value="Peptidase_C40"/>
</dbReference>
<evidence type="ECO:0000256" key="5">
    <source>
        <dbReference type="ARBA" id="ARBA00022801"/>
    </source>
</evidence>
<accession>A0A0R1W1D1</accession>
<dbReference type="Proteomes" id="UP000051966">
    <property type="component" value="Unassembled WGS sequence"/>
</dbReference>
<feature type="domain" description="LysM" evidence="8">
    <location>
        <begin position="16"/>
        <end position="60"/>
    </location>
</feature>
<evidence type="ECO:0000256" key="1">
    <source>
        <dbReference type="ARBA" id="ARBA00007074"/>
    </source>
</evidence>
<keyword evidence="3" id="KW-0732">Signal</keyword>
<evidence type="ECO:0000256" key="4">
    <source>
        <dbReference type="ARBA" id="ARBA00022737"/>
    </source>
</evidence>
<evidence type="ECO:0000259" key="9">
    <source>
        <dbReference type="PROSITE" id="PS51935"/>
    </source>
</evidence>
<feature type="domain" description="NlpC/P60" evidence="9">
    <location>
        <begin position="155"/>
        <end position="276"/>
    </location>
</feature>
<dbReference type="PATRIC" id="fig|1423743.5.peg.2852"/>
<evidence type="ECO:0000313" key="11">
    <source>
        <dbReference type="Proteomes" id="UP000051966"/>
    </source>
</evidence>
<name>A0A0R1W1D1_9LACO</name>
<dbReference type="InterPro" id="IPR000064">
    <property type="entry name" value="NLP_P60_dom"/>
</dbReference>
<dbReference type="Gene3D" id="3.10.350.10">
    <property type="entry name" value="LysM domain"/>
    <property type="match status" value="1"/>
</dbReference>
<keyword evidence="5 10" id="KW-0378">Hydrolase</keyword>
<dbReference type="SUPFAM" id="SSF54106">
    <property type="entry name" value="LysM domain"/>
    <property type="match status" value="1"/>
</dbReference>
<organism evidence="10 11">
    <name type="scientific">Lentilactobacillus farraginis DSM 18382 = JCM 14108</name>
    <dbReference type="NCBI Taxonomy" id="1423743"/>
    <lineage>
        <taxon>Bacteria</taxon>
        <taxon>Bacillati</taxon>
        <taxon>Bacillota</taxon>
        <taxon>Bacilli</taxon>
        <taxon>Lactobacillales</taxon>
        <taxon>Lactobacillaceae</taxon>
        <taxon>Lentilactobacillus</taxon>
    </lineage>
</organism>
<keyword evidence="6" id="KW-0788">Thiol protease</keyword>
<gene>
    <name evidence="10" type="ORF">FD41_GL002771</name>
</gene>
<feature type="compositionally biased region" description="Low complexity" evidence="7">
    <location>
        <begin position="101"/>
        <end position="159"/>
    </location>
</feature>
<dbReference type="GO" id="GO:0006508">
    <property type="term" value="P:proteolysis"/>
    <property type="evidence" value="ECO:0007669"/>
    <property type="project" value="UniProtKB-KW"/>
</dbReference>
<dbReference type="SUPFAM" id="SSF54001">
    <property type="entry name" value="Cysteine proteinases"/>
    <property type="match status" value="1"/>
</dbReference>
<dbReference type="PANTHER" id="PTHR47053">
    <property type="entry name" value="MUREIN DD-ENDOPEPTIDASE MEPH-RELATED"/>
    <property type="match status" value="1"/>
</dbReference>
<dbReference type="SMART" id="SM00257">
    <property type="entry name" value="LysM"/>
    <property type="match status" value="1"/>
</dbReference>
<dbReference type="InterPro" id="IPR018392">
    <property type="entry name" value="LysM"/>
</dbReference>
<reference evidence="10 11" key="1">
    <citation type="journal article" date="2015" name="Genome Announc.">
        <title>Expanding the biotechnology potential of lactobacilli through comparative genomics of 213 strains and associated genera.</title>
        <authorList>
            <person name="Sun Z."/>
            <person name="Harris H.M."/>
            <person name="McCann A."/>
            <person name="Guo C."/>
            <person name="Argimon S."/>
            <person name="Zhang W."/>
            <person name="Yang X."/>
            <person name="Jeffery I.B."/>
            <person name="Cooney J.C."/>
            <person name="Kagawa T.F."/>
            <person name="Liu W."/>
            <person name="Song Y."/>
            <person name="Salvetti E."/>
            <person name="Wrobel A."/>
            <person name="Rasinkangas P."/>
            <person name="Parkhill J."/>
            <person name="Rea M.C."/>
            <person name="O'Sullivan O."/>
            <person name="Ritari J."/>
            <person name="Douillard F.P."/>
            <person name="Paul Ross R."/>
            <person name="Yang R."/>
            <person name="Briner A.E."/>
            <person name="Felis G.E."/>
            <person name="de Vos W.M."/>
            <person name="Barrangou R."/>
            <person name="Klaenhammer T.R."/>
            <person name="Caufield P.W."/>
            <person name="Cui Y."/>
            <person name="Zhang H."/>
            <person name="O'Toole P.W."/>
        </authorList>
    </citation>
    <scope>NUCLEOTIDE SEQUENCE [LARGE SCALE GENOMIC DNA]</scope>
    <source>
        <strain evidence="10 11">DSM 18382</strain>
    </source>
</reference>
<feature type="compositionally biased region" description="Low complexity" evidence="7">
    <location>
        <begin position="63"/>
        <end position="88"/>
    </location>
</feature>
<dbReference type="AlphaFoldDB" id="A0A0R1W1D1"/>
<evidence type="ECO:0000256" key="3">
    <source>
        <dbReference type="ARBA" id="ARBA00022729"/>
    </source>
</evidence>
<dbReference type="PANTHER" id="PTHR47053:SF1">
    <property type="entry name" value="MUREIN DD-ENDOPEPTIDASE MEPH-RELATED"/>
    <property type="match status" value="1"/>
</dbReference>
<comment type="caution">
    <text evidence="10">The sequence shown here is derived from an EMBL/GenBank/DDBJ whole genome shotgun (WGS) entry which is preliminary data.</text>
</comment>
<evidence type="ECO:0000259" key="8">
    <source>
        <dbReference type="PROSITE" id="PS51782"/>
    </source>
</evidence>
<keyword evidence="2" id="KW-0645">Protease</keyword>
<dbReference type="Pfam" id="PF01476">
    <property type="entry name" value="LysM"/>
    <property type="match status" value="1"/>
</dbReference>
<sequence length="276" mass="28805">MASVFTLSQVAANADTKVTVKAGDTLYKIATKYHTTVNTLAKANHLKDANTIVAGSQITIPGKSTAATKTTSTSSNSGAKKYTTGKTYTGKKKQTTSTYVSPSSNKQTSTSKSLSKTTASTSTTKSTKNVKQSTSLKANTTTNATNTGTATATESDTTSGVTTLAQKLSTQSIPYQWGGTTTKGFDCSGFVQYVYKQNGVTLPRTAEAQAEATTNKSVSNAQPGDLLFWGSKGGVYHDAIYLGNNQYANAPQPGQTVQVQTISPYFAPSFAGSVNA</sequence>
<evidence type="ECO:0000256" key="7">
    <source>
        <dbReference type="SAM" id="MobiDB-lite"/>
    </source>
</evidence>
<dbReference type="CDD" id="cd00118">
    <property type="entry name" value="LysM"/>
    <property type="match status" value="1"/>
</dbReference>
<keyword evidence="11" id="KW-1185">Reference proteome</keyword>
<keyword evidence="4" id="KW-0677">Repeat</keyword>
<evidence type="ECO:0000256" key="6">
    <source>
        <dbReference type="ARBA" id="ARBA00022807"/>
    </source>
</evidence>
<dbReference type="Pfam" id="PF00877">
    <property type="entry name" value="NLPC_P60"/>
    <property type="match status" value="1"/>
</dbReference>
<dbReference type="EMBL" id="AZFY01000056">
    <property type="protein sequence ID" value="KRM08998.1"/>
    <property type="molecule type" value="Genomic_DNA"/>
</dbReference>
<evidence type="ECO:0000256" key="2">
    <source>
        <dbReference type="ARBA" id="ARBA00022670"/>
    </source>
</evidence>
<dbReference type="PROSITE" id="PS51782">
    <property type="entry name" value="LYSM"/>
    <property type="match status" value="1"/>
</dbReference>
<proteinExistence type="inferred from homology"/>
<comment type="similarity">
    <text evidence="1">Belongs to the peptidase C40 family.</text>
</comment>
<evidence type="ECO:0000313" key="10">
    <source>
        <dbReference type="EMBL" id="KRM08998.1"/>
    </source>
</evidence>
<dbReference type="GO" id="GO:0008234">
    <property type="term" value="F:cysteine-type peptidase activity"/>
    <property type="evidence" value="ECO:0007669"/>
    <property type="project" value="UniProtKB-KW"/>
</dbReference>
<feature type="region of interest" description="Disordered" evidence="7">
    <location>
        <begin position="63"/>
        <end position="160"/>
    </location>
</feature>
<protein>
    <submittedName>
        <fullName evidence="10">Cell wall-associated hydrolase</fullName>
    </submittedName>
</protein>
<dbReference type="PROSITE" id="PS51935">
    <property type="entry name" value="NLPC_P60"/>
    <property type="match status" value="1"/>
</dbReference>
<dbReference type="InterPro" id="IPR038765">
    <property type="entry name" value="Papain-like_cys_pep_sf"/>
</dbReference>